<proteinExistence type="predicted"/>
<keyword evidence="2" id="KW-1185">Reference proteome</keyword>
<evidence type="ECO:0000313" key="2">
    <source>
        <dbReference type="Proteomes" id="UP000828390"/>
    </source>
</evidence>
<dbReference type="Proteomes" id="UP000828390">
    <property type="component" value="Unassembled WGS sequence"/>
</dbReference>
<name>A0A9D4I0F1_DREPO</name>
<organism evidence="1 2">
    <name type="scientific">Dreissena polymorpha</name>
    <name type="common">Zebra mussel</name>
    <name type="synonym">Mytilus polymorpha</name>
    <dbReference type="NCBI Taxonomy" id="45954"/>
    <lineage>
        <taxon>Eukaryota</taxon>
        <taxon>Metazoa</taxon>
        <taxon>Spiralia</taxon>
        <taxon>Lophotrochozoa</taxon>
        <taxon>Mollusca</taxon>
        <taxon>Bivalvia</taxon>
        <taxon>Autobranchia</taxon>
        <taxon>Heteroconchia</taxon>
        <taxon>Euheterodonta</taxon>
        <taxon>Imparidentia</taxon>
        <taxon>Neoheterodontei</taxon>
        <taxon>Myida</taxon>
        <taxon>Dreissenoidea</taxon>
        <taxon>Dreissenidae</taxon>
        <taxon>Dreissena</taxon>
    </lineage>
</organism>
<protein>
    <submittedName>
        <fullName evidence="1">Uncharacterized protein</fullName>
    </submittedName>
</protein>
<sequence length="62" mass="7065">MQICEPTVRTCVCQRFDIRQPQPAVPCRDVPKASLVVIKVLYEAHRAELLHQYPIAGGSRFE</sequence>
<accession>A0A9D4I0F1</accession>
<evidence type="ECO:0000313" key="1">
    <source>
        <dbReference type="EMBL" id="KAH3741970.1"/>
    </source>
</evidence>
<reference evidence="1" key="1">
    <citation type="journal article" date="2019" name="bioRxiv">
        <title>The Genome of the Zebra Mussel, Dreissena polymorpha: A Resource for Invasive Species Research.</title>
        <authorList>
            <person name="McCartney M.A."/>
            <person name="Auch B."/>
            <person name="Kono T."/>
            <person name="Mallez S."/>
            <person name="Zhang Y."/>
            <person name="Obille A."/>
            <person name="Becker A."/>
            <person name="Abrahante J.E."/>
            <person name="Garbe J."/>
            <person name="Badalamenti J.P."/>
            <person name="Herman A."/>
            <person name="Mangelson H."/>
            <person name="Liachko I."/>
            <person name="Sullivan S."/>
            <person name="Sone E.D."/>
            <person name="Koren S."/>
            <person name="Silverstein K.A.T."/>
            <person name="Beckman K.B."/>
            <person name="Gohl D.M."/>
        </authorList>
    </citation>
    <scope>NUCLEOTIDE SEQUENCE</scope>
    <source>
        <strain evidence="1">Duluth1</strain>
        <tissue evidence="1">Whole animal</tissue>
    </source>
</reference>
<dbReference type="EMBL" id="JAIWYP010000011">
    <property type="protein sequence ID" value="KAH3741970.1"/>
    <property type="molecule type" value="Genomic_DNA"/>
</dbReference>
<reference evidence="1" key="2">
    <citation type="submission" date="2020-11" db="EMBL/GenBank/DDBJ databases">
        <authorList>
            <person name="McCartney M.A."/>
            <person name="Auch B."/>
            <person name="Kono T."/>
            <person name="Mallez S."/>
            <person name="Becker A."/>
            <person name="Gohl D.M."/>
            <person name="Silverstein K.A.T."/>
            <person name="Koren S."/>
            <person name="Bechman K.B."/>
            <person name="Herman A."/>
            <person name="Abrahante J.E."/>
            <person name="Garbe J."/>
        </authorList>
    </citation>
    <scope>NUCLEOTIDE SEQUENCE</scope>
    <source>
        <strain evidence="1">Duluth1</strain>
        <tissue evidence="1">Whole animal</tissue>
    </source>
</reference>
<gene>
    <name evidence="1" type="ORF">DPMN_048700</name>
</gene>
<comment type="caution">
    <text evidence="1">The sequence shown here is derived from an EMBL/GenBank/DDBJ whole genome shotgun (WGS) entry which is preliminary data.</text>
</comment>
<dbReference type="AlphaFoldDB" id="A0A9D4I0F1"/>